<dbReference type="HAMAP" id="MF_00505">
    <property type="entry name" value="HSP90"/>
    <property type="match status" value="1"/>
</dbReference>
<dbReference type="SUPFAM" id="SSF110942">
    <property type="entry name" value="HSP90 C-terminal domain"/>
    <property type="match status" value="1"/>
</dbReference>
<gene>
    <name evidence="6" type="ORF">NEF87_004719</name>
</gene>
<dbReference type="Gene3D" id="3.30.230.80">
    <property type="match status" value="1"/>
</dbReference>
<evidence type="ECO:0000256" key="2">
    <source>
        <dbReference type="ARBA" id="ARBA00022741"/>
    </source>
</evidence>
<proteinExistence type="inferred from homology"/>
<evidence type="ECO:0000256" key="1">
    <source>
        <dbReference type="ARBA" id="ARBA00008239"/>
    </source>
</evidence>
<reference evidence="6" key="1">
    <citation type="submission" date="2022-09" db="EMBL/GenBank/DDBJ databases">
        <title>Actin cytoskeleton and complex cell architecture in an #Asgard archaeon.</title>
        <authorList>
            <person name="Ponce Toledo R.I."/>
            <person name="Schleper C."/>
            <person name="Rodrigues Oliveira T."/>
            <person name="Wollweber F."/>
            <person name="Xu J."/>
            <person name="Rittmann S."/>
            <person name="Klingl A."/>
            <person name="Pilhofer M."/>
        </authorList>
    </citation>
    <scope>NUCLEOTIDE SEQUENCE</scope>
    <source>
        <strain evidence="6">B-35</strain>
    </source>
</reference>
<dbReference type="CDD" id="cd16927">
    <property type="entry name" value="HATPase_Hsp90-like"/>
    <property type="match status" value="1"/>
</dbReference>
<dbReference type="Gene3D" id="3.40.50.11260">
    <property type="match status" value="1"/>
</dbReference>
<dbReference type="InterPro" id="IPR037196">
    <property type="entry name" value="HSP90_C"/>
</dbReference>
<protein>
    <submittedName>
        <fullName evidence="6">Chaperone protein HtpG</fullName>
    </submittedName>
</protein>
<dbReference type="SUPFAM" id="SSF54211">
    <property type="entry name" value="Ribosomal protein S5 domain 2-like"/>
    <property type="match status" value="1"/>
</dbReference>
<name>A0ABY6I159_9ARCH</name>
<dbReference type="PANTHER" id="PTHR11528">
    <property type="entry name" value="HEAT SHOCK PROTEIN 90 FAMILY MEMBER"/>
    <property type="match status" value="1"/>
</dbReference>
<feature type="compositionally biased region" description="Acidic residues" evidence="5">
    <location>
        <begin position="557"/>
        <end position="569"/>
    </location>
</feature>
<evidence type="ECO:0000256" key="5">
    <source>
        <dbReference type="SAM" id="MobiDB-lite"/>
    </source>
</evidence>
<accession>A0ABY6I159</accession>
<dbReference type="EMBL" id="CP104013">
    <property type="protein sequence ID" value="UYP48434.1"/>
    <property type="molecule type" value="Genomic_DNA"/>
</dbReference>
<dbReference type="Gene3D" id="3.30.565.10">
    <property type="entry name" value="Histidine kinase-like ATPase, C-terminal domain"/>
    <property type="match status" value="1"/>
</dbReference>
<dbReference type="Gene3D" id="1.20.120.790">
    <property type="entry name" value="Heat shock protein 90, C-terminal domain"/>
    <property type="match status" value="1"/>
</dbReference>
<dbReference type="InterPro" id="IPR020568">
    <property type="entry name" value="Ribosomal_Su5_D2-typ_SF"/>
</dbReference>
<organism evidence="6 7">
    <name type="scientific">Candidatus Lokiarchaeum ossiferum</name>
    <dbReference type="NCBI Taxonomy" id="2951803"/>
    <lineage>
        <taxon>Archaea</taxon>
        <taxon>Promethearchaeati</taxon>
        <taxon>Promethearchaeota</taxon>
        <taxon>Promethearchaeia</taxon>
        <taxon>Promethearchaeales</taxon>
        <taxon>Promethearchaeaceae</taxon>
        <taxon>Candidatus Lokiarchaeum</taxon>
    </lineage>
</organism>
<dbReference type="InterPro" id="IPR020575">
    <property type="entry name" value="Hsp90_N"/>
</dbReference>
<evidence type="ECO:0000256" key="3">
    <source>
        <dbReference type="ARBA" id="ARBA00022840"/>
    </source>
</evidence>
<dbReference type="PRINTS" id="PR00775">
    <property type="entry name" value="HEATSHOCK90"/>
</dbReference>
<feature type="compositionally biased region" description="Acidic residues" evidence="5">
    <location>
        <begin position="253"/>
        <end position="266"/>
    </location>
</feature>
<evidence type="ECO:0000256" key="4">
    <source>
        <dbReference type="ARBA" id="ARBA00023186"/>
    </source>
</evidence>
<evidence type="ECO:0000313" key="7">
    <source>
        <dbReference type="Proteomes" id="UP001208689"/>
    </source>
</evidence>
<dbReference type="PIRSF" id="PIRSF002583">
    <property type="entry name" value="Hsp90"/>
    <property type="match status" value="1"/>
</dbReference>
<feature type="compositionally biased region" description="Basic and acidic residues" evidence="5">
    <location>
        <begin position="714"/>
        <end position="751"/>
    </location>
</feature>
<feature type="compositionally biased region" description="Basic and acidic residues" evidence="5">
    <location>
        <begin position="544"/>
        <end position="556"/>
    </location>
</feature>
<evidence type="ECO:0000313" key="6">
    <source>
        <dbReference type="EMBL" id="UYP48434.1"/>
    </source>
</evidence>
<sequence>MSPEDKFEFKAEIKKLLYILSQSLYKHKEIFIRELVSNSADALKKLHFLTLQKTEIENPDLEKRIDIIVDAKEHLLTIRDTGIGMTKDDLVSNLGTIAGSGSEKFMEKIKESQEKSENGGVDLDIIGQFGVGFYSVFMVAEKVEVITKSYLKDEQSYRWVSDGSGEFTITEADKEERGTEIIIHLREEENDYKNQYQIESVIKKYSNFVPFPIYVTEIKEETEEETKEKTKQVLDADVIDDQDTDDETKTVDVEDSESLEEDEKEDDTPKPVNELRPIWGRNKNEITDEDYTNFYHFISKRFDNYRHVINYKVEGQIQFHSIIYIPETKSQDLMRPEAEHGFGLFSKNVMIMEKCQDLMPQWMRFAVGMVDSEDIPLNVSRDTIQSNRKMMKMETMLVKKFIKELESLAENEEEKYLKIWNEYGTFFKEGVVSDQIRKDKLLPLLRFKSSKTPHDKMIGLDTYIKNMAEDQTEIYYLVGENIDTMRLSPHLGYYNQKGYDVLLLNEVIDNFLMMNVPDYTTTIGEGDDAEDKLFKFTPIDVTEKDKSADGDKKEGEDSKEEETKEEDIDLPEESKKFLEFVKETLGSKIIDSKMSKRLYSNAYRLANPAGGMTSSMQRAMRYWTQSNMGKDFQVPQKILEFNPDHPTVQGLVELYSKDPENGKLKPIINQLFENCLLAEGDLPNPSLMVPRLNQLIEMMITGKDDVENMAETMAPKEEPAGEKPSKEEPTKEEPTKEEPTKEEGTKTEQES</sequence>
<keyword evidence="7" id="KW-1185">Reference proteome</keyword>
<dbReference type="InterPro" id="IPR001404">
    <property type="entry name" value="Hsp90_fam"/>
</dbReference>
<feature type="compositionally biased region" description="Acidic residues" evidence="5">
    <location>
        <begin position="237"/>
        <end position="246"/>
    </location>
</feature>
<keyword evidence="4" id="KW-0143">Chaperone</keyword>
<dbReference type="Pfam" id="PF00183">
    <property type="entry name" value="HSP90"/>
    <property type="match status" value="1"/>
</dbReference>
<feature type="region of interest" description="Disordered" evidence="5">
    <location>
        <begin position="544"/>
        <end position="569"/>
    </location>
</feature>
<keyword evidence="2" id="KW-0547">Nucleotide-binding</keyword>
<dbReference type="NCBIfam" id="NF003555">
    <property type="entry name" value="PRK05218.1"/>
    <property type="match status" value="1"/>
</dbReference>
<dbReference type="SUPFAM" id="SSF55874">
    <property type="entry name" value="ATPase domain of HSP90 chaperone/DNA topoisomerase II/histidine kinase"/>
    <property type="match status" value="1"/>
</dbReference>
<dbReference type="InterPro" id="IPR036890">
    <property type="entry name" value="HATPase_C_sf"/>
</dbReference>
<dbReference type="Proteomes" id="UP001208689">
    <property type="component" value="Chromosome"/>
</dbReference>
<feature type="region of interest" description="Disordered" evidence="5">
    <location>
        <begin position="221"/>
        <end position="276"/>
    </location>
</feature>
<dbReference type="Pfam" id="PF13589">
    <property type="entry name" value="HATPase_c_3"/>
    <property type="match status" value="1"/>
</dbReference>
<comment type="similarity">
    <text evidence="1">Belongs to the heat shock protein 90 family.</text>
</comment>
<keyword evidence="3" id="KW-0067">ATP-binding</keyword>
<feature type="region of interest" description="Disordered" evidence="5">
    <location>
        <begin position="706"/>
        <end position="751"/>
    </location>
</feature>